<accession>A0AAV1SDS8</accession>
<gene>
    <name evidence="8" type="ORF">DCAF_LOCUS20681</name>
</gene>
<dbReference type="GO" id="GO:0006508">
    <property type="term" value="P:proteolysis"/>
    <property type="evidence" value="ECO:0007669"/>
    <property type="project" value="UniProtKB-KW"/>
</dbReference>
<keyword evidence="3" id="KW-0645">Protease</keyword>
<dbReference type="Gene3D" id="3.90.70.40">
    <property type="match status" value="1"/>
</dbReference>
<name>A0AAV1SDS8_9ROSI</name>
<organism evidence="8 9">
    <name type="scientific">Dovyalis caffra</name>
    <dbReference type="NCBI Taxonomy" id="77055"/>
    <lineage>
        <taxon>Eukaryota</taxon>
        <taxon>Viridiplantae</taxon>
        <taxon>Streptophyta</taxon>
        <taxon>Embryophyta</taxon>
        <taxon>Tracheophyta</taxon>
        <taxon>Spermatophyta</taxon>
        <taxon>Magnoliopsida</taxon>
        <taxon>eudicotyledons</taxon>
        <taxon>Gunneridae</taxon>
        <taxon>Pentapetalae</taxon>
        <taxon>rosids</taxon>
        <taxon>fabids</taxon>
        <taxon>Malpighiales</taxon>
        <taxon>Salicaceae</taxon>
        <taxon>Flacourtieae</taxon>
        <taxon>Dovyalis</taxon>
    </lineage>
</organism>
<dbReference type="EC" id="3.4.19.12" evidence="2"/>
<evidence type="ECO:0000256" key="4">
    <source>
        <dbReference type="ARBA" id="ARBA00022786"/>
    </source>
</evidence>
<dbReference type="Proteomes" id="UP001314170">
    <property type="component" value="Unassembled WGS sequence"/>
</dbReference>
<evidence type="ECO:0000259" key="7">
    <source>
        <dbReference type="PROSITE" id="PS50957"/>
    </source>
</evidence>
<dbReference type="PROSITE" id="PS50957">
    <property type="entry name" value="JOSEPHIN"/>
    <property type="match status" value="1"/>
</dbReference>
<evidence type="ECO:0000256" key="1">
    <source>
        <dbReference type="ARBA" id="ARBA00000707"/>
    </source>
</evidence>
<keyword evidence="9" id="KW-1185">Reference proteome</keyword>
<evidence type="ECO:0000256" key="2">
    <source>
        <dbReference type="ARBA" id="ARBA00012759"/>
    </source>
</evidence>
<dbReference type="GO" id="GO:0016579">
    <property type="term" value="P:protein deubiquitination"/>
    <property type="evidence" value="ECO:0007669"/>
    <property type="project" value="InterPro"/>
</dbReference>
<keyword evidence="5" id="KW-0378">Hydrolase</keyword>
<comment type="caution">
    <text evidence="6">Lacks conserved residue(s) required for the propagation of feature annotation.</text>
</comment>
<evidence type="ECO:0000313" key="9">
    <source>
        <dbReference type="Proteomes" id="UP001314170"/>
    </source>
</evidence>
<dbReference type="SMART" id="SM01246">
    <property type="entry name" value="Josephin"/>
    <property type="match status" value="1"/>
</dbReference>
<evidence type="ECO:0000256" key="5">
    <source>
        <dbReference type="ARBA" id="ARBA00022801"/>
    </source>
</evidence>
<dbReference type="EMBL" id="CAWUPB010001173">
    <property type="protein sequence ID" value="CAK7347989.1"/>
    <property type="molecule type" value="Genomic_DNA"/>
</dbReference>
<comment type="caution">
    <text evidence="8">The sequence shown here is derived from an EMBL/GenBank/DDBJ whole genome shotgun (WGS) entry which is preliminary data.</text>
</comment>
<dbReference type="Pfam" id="PF02099">
    <property type="entry name" value="Josephin"/>
    <property type="match status" value="1"/>
</dbReference>
<dbReference type="InterPro" id="IPR040053">
    <property type="entry name" value="JOSD1/2"/>
</dbReference>
<evidence type="ECO:0000313" key="8">
    <source>
        <dbReference type="EMBL" id="CAK7347989.1"/>
    </source>
</evidence>
<comment type="catalytic activity">
    <reaction evidence="1">
        <text>Thiol-dependent hydrolysis of ester, thioester, amide, peptide and isopeptide bonds formed by the C-terminal Gly of ubiquitin (a 76-residue protein attached to proteins as an intracellular targeting signal).</text>
        <dbReference type="EC" id="3.4.19.12"/>
    </reaction>
</comment>
<dbReference type="GO" id="GO:0004843">
    <property type="term" value="F:cysteine-type deubiquitinase activity"/>
    <property type="evidence" value="ECO:0007669"/>
    <property type="project" value="UniProtKB-EC"/>
</dbReference>
<reference evidence="8 9" key="1">
    <citation type="submission" date="2024-01" db="EMBL/GenBank/DDBJ databases">
        <authorList>
            <person name="Waweru B."/>
        </authorList>
    </citation>
    <scope>NUCLEOTIDE SEQUENCE [LARGE SCALE GENOMIC DNA]</scope>
</reference>
<dbReference type="PANTHER" id="PTHR13291">
    <property type="entry name" value="JOSEPHIN 1, 2"/>
    <property type="match status" value="1"/>
</dbReference>
<dbReference type="InterPro" id="IPR006155">
    <property type="entry name" value="Josephin"/>
</dbReference>
<proteinExistence type="predicted"/>
<dbReference type="PANTHER" id="PTHR13291:SF0">
    <property type="entry name" value="JOSEPHIN-LIKE PROTEIN"/>
    <property type="match status" value="1"/>
</dbReference>
<sequence>MILKKKDKTIVRHSRRNSNSTIDLDRVDDGLFGVVLNVPVRRYAWALKSRHWIAMRKIGEVWYNLDSDLSDPRIFKDTEDVKRFLDFVTSHGGEVLLVMNKKE</sequence>
<feature type="domain" description="Josephin" evidence="7">
    <location>
        <begin position="1"/>
        <end position="103"/>
    </location>
</feature>
<keyword evidence="4" id="KW-0833">Ubl conjugation pathway</keyword>
<evidence type="ECO:0000256" key="6">
    <source>
        <dbReference type="PROSITE-ProRule" id="PRU00331"/>
    </source>
</evidence>
<dbReference type="AlphaFoldDB" id="A0AAV1SDS8"/>
<protein>
    <recommendedName>
        <fullName evidence="2">ubiquitinyl hydrolase 1</fullName>
        <ecNumber evidence="2">3.4.19.12</ecNumber>
    </recommendedName>
</protein>
<evidence type="ECO:0000256" key="3">
    <source>
        <dbReference type="ARBA" id="ARBA00022670"/>
    </source>
</evidence>